<dbReference type="GO" id="GO:0005886">
    <property type="term" value="C:plasma membrane"/>
    <property type="evidence" value="ECO:0007669"/>
    <property type="project" value="TreeGrafter"/>
</dbReference>
<keyword evidence="6" id="KW-1185">Reference proteome</keyword>
<dbReference type="EMBL" id="UZAL01040763">
    <property type="protein sequence ID" value="VDP77497.1"/>
    <property type="molecule type" value="Genomic_DNA"/>
</dbReference>
<keyword evidence="4" id="KW-0472">Membrane</keyword>
<sequence>MTDNHQLPNTQINLSQKSINHDENVKKKKKKNDDVSFRKLFQYASTSNKLLIIIGNICAILLGITFPASILVFRSMINGMLNSSSSSNNNNIYELLGWYFLMASLIFVLCMSKCVCVEFSSKRIVKQIQLLYYQVIDIFFILKCIIHFVQHF</sequence>
<evidence type="ECO:0000256" key="3">
    <source>
        <dbReference type="ARBA" id="ARBA00022989"/>
    </source>
</evidence>
<dbReference type="GO" id="GO:0005524">
    <property type="term" value="F:ATP binding"/>
    <property type="evidence" value="ECO:0007669"/>
    <property type="project" value="InterPro"/>
</dbReference>
<dbReference type="STRING" id="31246.A0A183PW48"/>
<keyword evidence="2" id="KW-0812">Transmembrane</keyword>
<dbReference type="Proteomes" id="UP000269396">
    <property type="component" value="Unassembled WGS sequence"/>
</dbReference>
<dbReference type="GO" id="GO:0042626">
    <property type="term" value="F:ATPase-coupled transmembrane transporter activity"/>
    <property type="evidence" value="ECO:0007669"/>
    <property type="project" value="TreeGrafter"/>
</dbReference>
<reference evidence="5 6" key="1">
    <citation type="submission" date="2018-11" db="EMBL/GenBank/DDBJ databases">
        <authorList>
            <consortium name="Pathogen Informatics"/>
        </authorList>
    </citation>
    <scope>NUCLEOTIDE SEQUENCE [LARGE SCALE GENOMIC DNA]</scope>
    <source>
        <strain>Denwood</strain>
        <strain evidence="6">Zambia</strain>
    </source>
</reference>
<gene>
    <name evidence="5" type="ORF">SMTD_LOCUS18584</name>
</gene>
<protein>
    <submittedName>
        <fullName evidence="5">Uncharacterized protein</fullName>
    </submittedName>
</protein>
<evidence type="ECO:0000256" key="4">
    <source>
        <dbReference type="ARBA" id="ARBA00023136"/>
    </source>
</evidence>
<dbReference type="InterPro" id="IPR036640">
    <property type="entry name" value="ABC1_TM_sf"/>
</dbReference>
<evidence type="ECO:0000313" key="6">
    <source>
        <dbReference type="Proteomes" id="UP000269396"/>
    </source>
</evidence>
<dbReference type="Gene3D" id="1.20.1560.10">
    <property type="entry name" value="ABC transporter type 1, transmembrane domain"/>
    <property type="match status" value="1"/>
</dbReference>
<dbReference type="InterPro" id="IPR039421">
    <property type="entry name" value="Type_1_exporter"/>
</dbReference>
<evidence type="ECO:0000256" key="2">
    <source>
        <dbReference type="ARBA" id="ARBA00022692"/>
    </source>
</evidence>
<dbReference type="AlphaFoldDB" id="A0A183PW48"/>
<dbReference type="PANTHER" id="PTHR24222">
    <property type="entry name" value="ABC TRANSPORTER B FAMILY"/>
    <property type="match status" value="1"/>
</dbReference>
<dbReference type="PANTHER" id="PTHR24222:SF76">
    <property type="entry name" value="MYCOBACTIN IMPORT ATP-BINDING_PERMEASE PROTEIN IRTB"/>
    <property type="match status" value="1"/>
</dbReference>
<evidence type="ECO:0000313" key="5">
    <source>
        <dbReference type="EMBL" id="VDP77497.1"/>
    </source>
</evidence>
<accession>A0A183PW48</accession>
<comment type="subcellular location">
    <subcellularLocation>
        <location evidence="1">Membrane</location>
        <topology evidence="1">Multi-pass membrane protein</topology>
    </subcellularLocation>
</comment>
<name>A0A183PW48_9TREM</name>
<dbReference type="SUPFAM" id="SSF90123">
    <property type="entry name" value="ABC transporter transmembrane region"/>
    <property type="match status" value="1"/>
</dbReference>
<proteinExistence type="predicted"/>
<organism evidence="5 6">
    <name type="scientific">Schistosoma mattheei</name>
    <dbReference type="NCBI Taxonomy" id="31246"/>
    <lineage>
        <taxon>Eukaryota</taxon>
        <taxon>Metazoa</taxon>
        <taxon>Spiralia</taxon>
        <taxon>Lophotrochozoa</taxon>
        <taxon>Platyhelminthes</taxon>
        <taxon>Trematoda</taxon>
        <taxon>Digenea</taxon>
        <taxon>Strigeidida</taxon>
        <taxon>Schistosomatoidea</taxon>
        <taxon>Schistosomatidae</taxon>
        <taxon>Schistosoma</taxon>
    </lineage>
</organism>
<keyword evidence="3" id="KW-1133">Transmembrane helix</keyword>
<evidence type="ECO:0000256" key="1">
    <source>
        <dbReference type="ARBA" id="ARBA00004141"/>
    </source>
</evidence>